<dbReference type="GO" id="GO:0005524">
    <property type="term" value="F:ATP binding"/>
    <property type="evidence" value="ECO:0007669"/>
    <property type="project" value="UniProtKB-KW"/>
</dbReference>
<dbReference type="AlphaFoldDB" id="A0A9D1ELQ5"/>
<reference evidence="10" key="2">
    <citation type="journal article" date="2021" name="PeerJ">
        <title>Extensive microbial diversity within the chicken gut microbiome revealed by metagenomics and culture.</title>
        <authorList>
            <person name="Gilroy R."/>
            <person name="Ravi A."/>
            <person name="Getino M."/>
            <person name="Pursley I."/>
            <person name="Horton D.L."/>
            <person name="Alikhan N.F."/>
            <person name="Baker D."/>
            <person name="Gharbi K."/>
            <person name="Hall N."/>
            <person name="Watson M."/>
            <person name="Adriaenssens E.M."/>
            <person name="Foster-Nyarko E."/>
            <person name="Jarju S."/>
            <person name="Secka A."/>
            <person name="Antonio M."/>
            <person name="Oren A."/>
            <person name="Chaudhuri R.R."/>
            <person name="La Ragione R."/>
            <person name="Hildebrand F."/>
            <person name="Pallen M.J."/>
        </authorList>
    </citation>
    <scope>NUCLEOTIDE SEQUENCE</scope>
    <source>
        <strain evidence="10">ChiSxjej1B13-7041</strain>
    </source>
</reference>
<evidence type="ECO:0000256" key="1">
    <source>
        <dbReference type="ARBA" id="ARBA00007316"/>
    </source>
</evidence>
<dbReference type="PANTHER" id="PTHR32309">
    <property type="entry name" value="TYROSINE-PROTEIN KINASE"/>
    <property type="match status" value="1"/>
</dbReference>
<dbReference type="CDD" id="cd05387">
    <property type="entry name" value="BY-kinase"/>
    <property type="match status" value="1"/>
</dbReference>
<evidence type="ECO:0000256" key="7">
    <source>
        <dbReference type="ARBA" id="ARBA00023137"/>
    </source>
</evidence>
<dbReference type="SUPFAM" id="SSF52540">
    <property type="entry name" value="P-loop containing nucleoside triphosphate hydrolases"/>
    <property type="match status" value="1"/>
</dbReference>
<dbReference type="InterPro" id="IPR005702">
    <property type="entry name" value="Wzc-like_C"/>
</dbReference>
<feature type="domain" description="AAA" evidence="9">
    <location>
        <begin position="35"/>
        <end position="161"/>
    </location>
</feature>
<keyword evidence="4" id="KW-0547">Nucleotide-binding</keyword>
<evidence type="ECO:0000256" key="4">
    <source>
        <dbReference type="ARBA" id="ARBA00022741"/>
    </source>
</evidence>
<gene>
    <name evidence="10" type="ORF">IAB98_12580</name>
</gene>
<comment type="similarity">
    <text evidence="1">Belongs to the CpsD/CapB family.</text>
</comment>
<keyword evidence="3 10" id="KW-0808">Transferase</keyword>
<keyword evidence="6" id="KW-0067">ATP-binding</keyword>
<evidence type="ECO:0000256" key="3">
    <source>
        <dbReference type="ARBA" id="ARBA00022679"/>
    </source>
</evidence>
<protein>
    <recommendedName>
        <fullName evidence="2">non-specific protein-tyrosine kinase</fullName>
        <ecNumber evidence="2">2.7.10.2</ecNumber>
    </recommendedName>
</protein>
<evidence type="ECO:0000256" key="8">
    <source>
        <dbReference type="ARBA" id="ARBA00051245"/>
    </source>
</evidence>
<dbReference type="EMBL" id="DVHU01000111">
    <property type="protein sequence ID" value="HIR94245.1"/>
    <property type="molecule type" value="Genomic_DNA"/>
</dbReference>
<dbReference type="GO" id="GO:0005886">
    <property type="term" value="C:plasma membrane"/>
    <property type="evidence" value="ECO:0007669"/>
    <property type="project" value="TreeGrafter"/>
</dbReference>
<dbReference type="NCBIfam" id="TIGR01007">
    <property type="entry name" value="eps_fam"/>
    <property type="match status" value="1"/>
</dbReference>
<dbReference type="InterPro" id="IPR027417">
    <property type="entry name" value="P-loop_NTPase"/>
</dbReference>
<comment type="catalytic activity">
    <reaction evidence="8">
        <text>L-tyrosyl-[protein] + ATP = O-phospho-L-tyrosyl-[protein] + ADP + H(+)</text>
        <dbReference type="Rhea" id="RHEA:10596"/>
        <dbReference type="Rhea" id="RHEA-COMP:10136"/>
        <dbReference type="Rhea" id="RHEA-COMP:20101"/>
        <dbReference type="ChEBI" id="CHEBI:15378"/>
        <dbReference type="ChEBI" id="CHEBI:30616"/>
        <dbReference type="ChEBI" id="CHEBI:46858"/>
        <dbReference type="ChEBI" id="CHEBI:61978"/>
        <dbReference type="ChEBI" id="CHEBI:456216"/>
        <dbReference type="EC" id="2.7.10.2"/>
    </reaction>
</comment>
<evidence type="ECO:0000256" key="5">
    <source>
        <dbReference type="ARBA" id="ARBA00022777"/>
    </source>
</evidence>
<comment type="caution">
    <text evidence="10">The sequence shown here is derived from an EMBL/GenBank/DDBJ whole genome shotgun (WGS) entry which is preliminary data.</text>
</comment>
<dbReference type="InterPro" id="IPR050445">
    <property type="entry name" value="Bact_polysacc_biosynth/exp"/>
</dbReference>
<dbReference type="Proteomes" id="UP000886841">
    <property type="component" value="Unassembled WGS sequence"/>
</dbReference>
<dbReference type="Gene3D" id="3.40.50.300">
    <property type="entry name" value="P-loop containing nucleotide triphosphate hydrolases"/>
    <property type="match status" value="1"/>
</dbReference>
<evidence type="ECO:0000259" key="9">
    <source>
        <dbReference type="Pfam" id="PF13614"/>
    </source>
</evidence>
<accession>A0A9D1ELQ5</accession>
<dbReference type="EC" id="2.7.10.2" evidence="2"/>
<name>A0A9D1ELQ5_9FIRM</name>
<proteinExistence type="inferred from homology"/>
<dbReference type="Pfam" id="PF13614">
    <property type="entry name" value="AAA_31"/>
    <property type="match status" value="1"/>
</dbReference>
<sequence>MINISISKMLKLDYRTSEAYKTLRTNIEFCGKDVKVIALTSCTPGEGKSSVSVQLAASLAEAGKKVMFIDADLRKSVLLGRLRIHQNVKGLVHLLSGQAQLADVICMTDIPSLHMIFAGPVPPNPAELLGGKYFKKLVASLREVYDYIIIDTPPLGSVIDSAVIAQECDGAALVLSSNTISYKFAQDVKGQLEKSNCKILGVILNKVDMSGNSYYGKYYGKYYGQYYGKE</sequence>
<evidence type="ECO:0000256" key="2">
    <source>
        <dbReference type="ARBA" id="ARBA00011903"/>
    </source>
</evidence>
<evidence type="ECO:0000313" key="10">
    <source>
        <dbReference type="EMBL" id="HIR94245.1"/>
    </source>
</evidence>
<dbReference type="GO" id="GO:0004715">
    <property type="term" value="F:non-membrane spanning protein tyrosine kinase activity"/>
    <property type="evidence" value="ECO:0007669"/>
    <property type="project" value="UniProtKB-EC"/>
</dbReference>
<reference evidence="10" key="1">
    <citation type="submission" date="2020-10" db="EMBL/GenBank/DDBJ databases">
        <authorList>
            <person name="Gilroy R."/>
        </authorList>
    </citation>
    <scope>NUCLEOTIDE SEQUENCE</scope>
    <source>
        <strain evidence="10">ChiSxjej1B13-7041</strain>
    </source>
</reference>
<evidence type="ECO:0000256" key="6">
    <source>
        <dbReference type="ARBA" id="ARBA00022840"/>
    </source>
</evidence>
<keyword evidence="7" id="KW-0829">Tyrosine-protein kinase</keyword>
<organism evidence="10 11">
    <name type="scientific">Candidatus Egerieimonas intestinavium</name>
    <dbReference type="NCBI Taxonomy" id="2840777"/>
    <lineage>
        <taxon>Bacteria</taxon>
        <taxon>Bacillati</taxon>
        <taxon>Bacillota</taxon>
        <taxon>Clostridia</taxon>
        <taxon>Lachnospirales</taxon>
        <taxon>Lachnospiraceae</taxon>
        <taxon>Lachnospiraceae incertae sedis</taxon>
        <taxon>Candidatus Egerieimonas</taxon>
    </lineage>
</organism>
<dbReference type="PANTHER" id="PTHR32309:SF13">
    <property type="entry name" value="FERRIC ENTEROBACTIN TRANSPORT PROTEIN FEPE"/>
    <property type="match status" value="1"/>
</dbReference>
<dbReference type="InterPro" id="IPR025669">
    <property type="entry name" value="AAA_dom"/>
</dbReference>
<keyword evidence="5" id="KW-0418">Kinase</keyword>
<evidence type="ECO:0000313" key="11">
    <source>
        <dbReference type="Proteomes" id="UP000886841"/>
    </source>
</evidence>